<keyword evidence="1" id="KW-0812">Transmembrane</keyword>
<feature type="transmembrane region" description="Helical" evidence="1">
    <location>
        <begin position="31"/>
        <end position="49"/>
    </location>
</feature>
<name>A0A0M2SW02_9BACI</name>
<keyword evidence="3" id="KW-1185">Reference proteome</keyword>
<dbReference type="PATRIC" id="fig|1408103.3.peg.1604"/>
<dbReference type="AlphaFoldDB" id="A0A0M2SW02"/>
<protein>
    <submittedName>
        <fullName evidence="2">Uncharacterized protein</fullName>
    </submittedName>
</protein>
<dbReference type="OrthoDB" id="2887714at2"/>
<sequence length="59" mass="7066">MLLELTLYLLIGFMGLFLSKANSRREIKNGIVFVAFWPYFFLLKYVEFTDNAKRNSRNR</sequence>
<comment type="caution">
    <text evidence="2">The sequence shown here is derived from an EMBL/GenBank/DDBJ whole genome shotgun (WGS) entry which is preliminary data.</text>
</comment>
<keyword evidence="1" id="KW-1133">Transmembrane helix</keyword>
<keyword evidence="1" id="KW-0472">Membrane</keyword>
<organism evidence="2 3">
    <name type="scientific">Mesobacillus campisalis</name>
    <dbReference type="NCBI Taxonomy" id="1408103"/>
    <lineage>
        <taxon>Bacteria</taxon>
        <taxon>Bacillati</taxon>
        <taxon>Bacillota</taxon>
        <taxon>Bacilli</taxon>
        <taxon>Bacillales</taxon>
        <taxon>Bacillaceae</taxon>
        <taxon>Mesobacillus</taxon>
    </lineage>
</organism>
<proteinExistence type="predicted"/>
<reference evidence="2 3" key="1">
    <citation type="submission" date="2015-04" db="EMBL/GenBank/DDBJ databases">
        <title>Taxonomic description and genome sequence of Bacillus campisalis sp. nov., a novel member of the genus Bacillus isolated from solar saltern.</title>
        <authorList>
            <person name="Mathan Kumar R."/>
            <person name="Kaur G."/>
            <person name="Kumar A."/>
            <person name="Singh N.K."/>
            <person name="Kaur N."/>
            <person name="Kumar N."/>
            <person name="Mayilraj S."/>
        </authorList>
    </citation>
    <scope>NUCLEOTIDE SEQUENCE [LARGE SCALE GENOMIC DNA]</scope>
    <source>
        <strain evidence="2 3">SA2-6</strain>
    </source>
</reference>
<dbReference type="RefSeq" id="WP_046523057.1">
    <property type="nucleotide sequence ID" value="NZ_LAYY01000006.1"/>
</dbReference>
<evidence type="ECO:0000313" key="2">
    <source>
        <dbReference type="EMBL" id="KKK38754.1"/>
    </source>
</evidence>
<gene>
    <name evidence="2" type="ORF">WQ57_07140</name>
</gene>
<evidence type="ECO:0000313" key="3">
    <source>
        <dbReference type="Proteomes" id="UP000034166"/>
    </source>
</evidence>
<dbReference type="Proteomes" id="UP000034166">
    <property type="component" value="Unassembled WGS sequence"/>
</dbReference>
<dbReference type="EMBL" id="LAYY01000006">
    <property type="protein sequence ID" value="KKK38754.1"/>
    <property type="molecule type" value="Genomic_DNA"/>
</dbReference>
<evidence type="ECO:0000256" key="1">
    <source>
        <dbReference type="SAM" id="Phobius"/>
    </source>
</evidence>
<accession>A0A0M2SW02</accession>